<feature type="region of interest" description="Disordered" evidence="1">
    <location>
        <begin position="1153"/>
        <end position="1172"/>
    </location>
</feature>
<dbReference type="AlphaFoldDB" id="A0AA38TIA9"/>
<dbReference type="InterPro" id="IPR000270">
    <property type="entry name" value="PB1_dom"/>
</dbReference>
<feature type="domain" description="PB1" evidence="2">
    <location>
        <begin position="579"/>
        <end position="652"/>
    </location>
</feature>
<dbReference type="PANTHER" id="PTHR32002">
    <property type="entry name" value="PROTEIN NLP8"/>
    <property type="match status" value="1"/>
</dbReference>
<evidence type="ECO:0000259" key="2">
    <source>
        <dbReference type="PROSITE" id="PS51745"/>
    </source>
</evidence>
<feature type="region of interest" description="Disordered" evidence="1">
    <location>
        <begin position="551"/>
        <end position="574"/>
    </location>
</feature>
<reference evidence="3" key="1">
    <citation type="submission" date="2023-03" db="EMBL/GenBank/DDBJ databases">
        <title>Chromosome-scale reference genome and RAD-based genetic map of yellow starthistle (Centaurea solstitialis) reveal putative structural variation and QTLs associated with invader traits.</title>
        <authorList>
            <person name="Reatini B."/>
            <person name="Cang F.A."/>
            <person name="Jiang Q."/>
            <person name="Mckibben M.T.W."/>
            <person name="Barker M.S."/>
            <person name="Rieseberg L.H."/>
            <person name="Dlugosch K.M."/>
        </authorList>
    </citation>
    <scope>NUCLEOTIDE SEQUENCE</scope>
    <source>
        <strain evidence="3">CAN-66</strain>
        <tissue evidence="3">Leaf</tissue>
    </source>
</reference>
<dbReference type="Proteomes" id="UP001172457">
    <property type="component" value="Chromosome 3"/>
</dbReference>
<dbReference type="GO" id="GO:0003700">
    <property type="term" value="F:DNA-binding transcription factor activity"/>
    <property type="evidence" value="ECO:0007669"/>
    <property type="project" value="InterPro"/>
</dbReference>
<evidence type="ECO:0000313" key="4">
    <source>
        <dbReference type="Proteomes" id="UP001172457"/>
    </source>
</evidence>
<organism evidence="3 4">
    <name type="scientific">Centaurea solstitialis</name>
    <name type="common">yellow star-thistle</name>
    <dbReference type="NCBI Taxonomy" id="347529"/>
    <lineage>
        <taxon>Eukaryota</taxon>
        <taxon>Viridiplantae</taxon>
        <taxon>Streptophyta</taxon>
        <taxon>Embryophyta</taxon>
        <taxon>Tracheophyta</taxon>
        <taxon>Spermatophyta</taxon>
        <taxon>Magnoliopsida</taxon>
        <taxon>eudicotyledons</taxon>
        <taxon>Gunneridae</taxon>
        <taxon>Pentapetalae</taxon>
        <taxon>asterids</taxon>
        <taxon>campanulids</taxon>
        <taxon>Asterales</taxon>
        <taxon>Asteraceae</taxon>
        <taxon>Carduoideae</taxon>
        <taxon>Cardueae</taxon>
        <taxon>Centaureinae</taxon>
        <taxon>Centaurea</taxon>
    </lineage>
</organism>
<dbReference type="InterPro" id="IPR053793">
    <property type="entry name" value="PB1-like"/>
</dbReference>
<accession>A0AA38TIA9</accession>
<proteinExistence type="predicted"/>
<dbReference type="SUPFAM" id="SSF54277">
    <property type="entry name" value="CAD &amp; PB1 domains"/>
    <property type="match status" value="2"/>
</dbReference>
<dbReference type="InterPro" id="IPR055081">
    <property type="entry name" value="NLP1-9_GAF"/>
</dbReference>
<protein>
    <recommendedName>
        <fullName evidence="2">PB1 domain-containing protein</fullName>
    </recommendedName>
</protein>
<feature type="domain" description="PB1" evidence="2">
    <location>
        <begin position="1181"/>
        <end position="1262"/>
    </location>
</feature>
<name>A0AA38TIA9_9ASTR</name>
<keyword evidence="4" id="KW-1185">Reference proteome</keyword>
<sequence>MAKSPPSSPEAVLSETLLANFPTIVQTKIRRAFDNLDDDGLIGLIQFWAPVKIGRRWLLTASDQPFLLDDEKNTKRYRQSCVKYKYDIDDVTNKVEDENEEDPTIIKNGAPATAYLNQMPEFFDEMSPLASFSVECGLVRSVVLPVFYPSQSCCVGVVECCSGIYRSLIVMFNHLTTALQVCILTLSHYFDLDSEISRISSLRLTAPTIPPRTDFPFSGQKREGLKLFDPQEHIPYKVTFLINRNWMCKYFIPTKQIICGLQHAKDEIDDALALAWDTVHLDYAQVWIAYKYEDHVAFSSSLTDIRTKRMLGFTLTDRYDDSYCFCDNPRGGDCVSECCVNYGRICSMLSLKVAEGLLGKTLQNYGPHFVRKVSNLRIDEPWTEGASLDCSCFVICLRSTETSDLEYVFEFLWRESSNYVKLCELLLSSLKRRLPSFKYASGEELCDELCIIDVENSTESEIRSFKVFQGKKSSSTSKASKESSRVVKECVSPLEAKCKATPISLSQDDDMIEAANNLDVCLSTLKRKCNDPDTEWHRQDYLKRNVNHSHENVSDKNEDEGASQGPSANSKELHLDENTVTIKAEYANDLIKLRLPISSATFIAIGNEIGKRFKLNPDNYKLKCLDEDGDWILLTCDEDIKHKTGNLQEIKKPYLEYPCRTPWKPRHKKQIMADSPPSSPADVLSGFLATFSTLVQHKIRRAFANLHKDLDGLVQFWAPVKIGRRWLLTTSDQPFLLDDDKDTEIYRFLCLKYKYNIDVINNNNNLDVEDDPSIISTGAPATAFLNQSPELVRDTMVYETSPLASFVAMCGLDRSLVLPVFYPSQSCCVGVVECRSSVYLSLIDMFDDLNTALQEEGLKLFQPQEHLPYKTICGLKQAKNDIDEILELAWETVRLDFAQVWVAYKDEDDVALSSSMVDNQTKRMLGFKLTDRYHDPYRYCNTPWENDYVSQCYVGYSRICYMLSLKMGEGLIGKTLKNYEPHFVRKVSNLRNDEPLTLLSSYEMEGVPFDCSCFVVCLRSTETSDLVYVFEFIWYENSNYVNFCQSLLLLLKRCFPNFKYASGGELGDELCIMDVESSTESEIRSFKIFHGNESSSTSKALEKRSPMVKRCAIPLEVKCKATPISLSKEDLIEATKNLSVRLSDYLKRNVNQSYNDKNEEDEGASQDPSTSSKEMYLYENTVTIKAEYADDMIKLCLRVSSTTFVAIGNEVSKRFKLNLDNYKLKCLDEDGDWILVTCDEDIKVCIKDRRDLSGIVRLLLHP</sequence>
<gene>
    <name evidence="3" type="ORF">OSB04_010405</name>
</gene>
<evidence type="ECO:0000256" key="1">
    <source>
        <dbReference type="SAM" id="MobiDB-lite"/>
    </source>
</evidence>
<dbReference type="Pfam" id="PF22922">
    <property type="entry name" value="GAF_NLP"/>
    <property type="match status" value="2"/>
</dbReference>
<dbReference type="Pfam" id="PF00564">
    <property type="entry name" value="PB1"/>
    <property type="match status" value="2"/>
</dbReference>
<evidence type="ECO:0000313" key="3">
    <source>
        <dbReference type="EMBL" id="KAJ9555791.1"/>
    </source>
</evidence>
<dbReference type="PROSITE" id="PS51745">
    <property type="entry name" value="PB1"/>
    <property type="match status" value="2"/>
</dbReference>
<dbReference type="PANTHER" id="PTHR32002:SF49">
    <property type="entry name" value="BILE ACID:SODIUM SYMPORTER_ARSENICAL RESISTANCE PROTEIN ACR3-RELATED"/>
    <property type="match status" value="1"/>
</dbReference>
<dbReference type="InterPro" id="IPR045012">
    <property type="entry name" value="NLP"/>
</dbReference>
<dbReference type="Gene3D" id="3.10.20.90">
    <property type="entry name" value="Phosphatidylinositol 3-kinase Catalytic Subunit, Chain A, domain 1"/>
    <property type="match status" value="2"/>
</dbReference>
<comment type="caution">
    <text evidence="3">The sequence shown here is derived from an EMBL/GenBank/DDBJ whole genome shotgun (WGS) entry which is preliminary data.</text>
</comment>
<dbReference type="SMART" id="SM00666">
    <property type="entry name" value="PB1"/>
    <property type="match status" value="2"/>
</dbReference>
<dbReference type="EMBL" id="JARYMX010000003">
    <property type="protein sequence ID" value="KAJ9555791.1"/>
    <property type="molecule type" value="Genomic_DNA"/>
</dbReference>